<accession>M1NQQ1</accession>
<keyword evidence="2" id="KW-0732">Signal</keyword>
<feature type="chain" id="PRO_5004016056" evidence="2">
    <location>
        <begin position="29"/>
        <end position="47"/>
    </location>
</feature>
<feature type="region of interest" description="Disordered" evidence="1">
    <location>
        <begin position="27"/>
        <end position="47"/>
    </location>
</feature>
<sequence length="47" mass="5063">MFYSIKNLINLIIILMLLSVSIVDSIKGVPPNSGPSRRGNKVPGPGR</sequence>
<feature type="signal peptide" evidence="2">
    <location>
        <begin position="1"/>
        <end position="28"/>
    </location>
</feature>
<gene>
    <name evidence="3" type="primary">IDL1</name>
</gene>
<dbReference type="EMBL" id="KC237722">
    <property type="protein sequence ID" value="AGF86396.1"/>
    <property type="molecule type" value="mRNA"/>
</dbReference>
<evidence type="ECO:0000256" key="2">
    <source>
        <dbReference type="SAM" id="SignalP"/>
    </source>
</evidence>
<reference evidence="3" key="1">
    <citation type="journal article" date="2013" name="Exp. Parasitol.">
        <title>A gene encoding a peptide with similarity to the plant IDA signaling peptide (AtIDA) is expressed most abundantly in the root-knot nematode (Meloidogyne incognita) soon after root infection.</title>
        <authorList>
            <person name="Tucker M.L."/>
            <person name="Yang R."/>
        </authorList>
    </citation>
    <scope>NUCLEOTIDE SEQUENCE</scope>
</reference>
<evidence type="ECO:0000256" key="1">
    <source>
        <dbReference type="SAM" id="MobiDB-lite"/>
    </source>
</evidence>
<name>M1NQQ1_MELIC</name>
<proteinExistence type="evidence at transcript level"/>
<protein>
    <submittedName>
        <fullName evidence="3">IDA-like-1</fullName>
    </submittedName>
</protein>
<evidence type="ECO:0000313" key="3">
    <source>
        <dbReference type="EMBL" id="AGF86396.1"/>
    </source>
</evidence>
<dbReference type="AlphaFoldDB" id="M1NQQ1"/>
<organism evidence="3">
    <name type="scientific">Meloidogyne incognita</name>
    <name type="common">Southern root-knot nematode worm</name>
    <name type="synonym">Oxyuris incognita</name>
    <dbReference type="NCBI Taxonomy" id="6306"/>
    <lineage>
        <taxon>Eukaryota</taxon>
        <taxon>Metazoa</taxon>
        <taxon>Ecdysozoa</taxon>
        <taxon>Nematoda</taxon>
        <taxon>Chromadorea</taxon>
        <taxon>Rhabditida</taxon>
        <taxon>Tylenchina</taxon>
        <taxon>Tylenchomorpha</taxon>
        <taxon>Tylenchoidea</taxon>
        <taxon>Meloidogynidae</taxon>
        <taxon>Meloidogyninae</taxon>
        <taxon>Meloidogyne</taxon>
        <taxon>Meloidogyne incognita group</taxon>
    </lineage>
</organism>